<name>A0AAJ0CN65_9HYPO</name>
<proteinExistence type="predicted"/>
<dbReference type="EMBL" id="JASWJB010000152">
    <property type="protein sequence ID" value="KAK2594873.1"/>
    <property type="molecule type" value="Genomic_DNA"/>
</dbReference>
<dbReference type="Proteomes" id="UP001251528">
    <property type="component" value="Unassembled WGS sequence"/>
</dbReference>
<comment type="caution">
    <text evidence="1">The sequence shown here is derived from an EMBL/GenBank/DDBJ whole genome shotgun (WGS) entry which is preliminary data.</text>
</comment>
<dbReference type="PANTHER" id="PTHR33099">
    <property type="entry name" value="FE2OG DIOXYGENASE DOMAIN-CONTAINING PROTEIN"/>
    <property type="match status" value="1"/>
</dbReference>
<sequence length="231" mass="25828">MGLGINAPITAQIYKMLIYEKGAMFKPHTENVGTEKIPGPSAGLQRFETQALHGTLNRWLGEAAASQRKCLYHVLDHDYTEANISLKALKARDLAQVHVLKEIFSELPVDIFLALLELEEMGTCEGDPWDTRYAKYDYYDDDIDDEAGYHEIDSVIVTKYAVKTLVDLDGHVVAEGLHLNEDDILEEDCFEGLDAEEEYEGYMGNSVVSLLAALRLGRVFANQISADGRHC</sequence>
<gene>
    <name evidence="1" type="ORF">QQS21_007425</name>
</gene>
<dbReference type="PANTHER" id="PTHR33099:SF7">
    <property type="entry name" value="MYND-TYPE DOMAIN-CONTAINING PROTEIN"/>
    <property type="match status" value="1"/>
</dbReference>
<accession>A0AAJ0CN65</accession>
<keyword evidence="2" id="KW-1185">Reference proteome</keyword>
<evidence type="ECO:0000313" key="1">
    <source>
        <dbReference type="EMBL" id="KAK2594873.1"/>
    </source>
</evidence>
<evidence type="ECO:0000313" key="2">
    <source>
        <dbReference type="Proteomes" id="UP001251528"/>
    </source>
</evidence>
<protein>
    <submittedName>
        <fullName evidence="1">Uncharacterized protein</fullName>
    </submittedName>
</protein>
<organism evidence="1 2">
    <name type="scientific">Conoideocrella luteorostrata</name>
    <dbReference type="NCBI Taxonomy" id="1105319"/>
    <lineage>
        <taxon>Eukaryota</taxon>
        <taxon>Fungi</taxon>
        <taxon>Dikarya</taxon>
        <taxon>Ascomycota</taxon>
        <taxon>Pezizomycotina</taxon>
        <taxon>Sordariomycetes</taxon>
        <taxon>Hypocreomycetidae</taxon>
        <taxon>Hypocreales</taxon>
        <taxon>Clavicipitaceae</taxon>
        <taxon>Conoideocrella</taxon>
    </lineage>
</organism>
<dbReference type="AlphaFoldDB" id="A0AAJ0CN65"/>
<reference evidence="1" key="1">
    <citation type="submission" date="2023-06" db="EMBL/GenBank/DDBJ databases">
        <title>Conoideocrella luteorostrata (Hypocreales: Clavicipitaceae), a potential biocontrol fungus for elongate hemlock scale in United States Christmas tree production areas.</title>
        <authorList>
            <person name="Barrett H."/>
            <person name="Lovett B."/>
            <person name="Macias A.M."/>
            <person name="Stajich J.E."/>
            <person name="Kasson M.T."/>
        </authorList>
    </citation>
    <scope>NUCLEOTIDE SEQUENCE</scope>
    <source>
        <strain evidence="1">ARSEF 14590</strain>
    </source>
</reference>